<evidence type="ECO:0000256" key="1">
    <source>
        <dbReference type="SAM" id="MobiDB-lite"/>
    </source>
</evidence>
<evidence type="ECO:0000313" key="3">
    <source>
        <dbReference type="Proteomes" id="UP000639973"/>
    </source>
</evidence>
<name>A0ABQ2G3G5_9DEIO</name>
<reference evidence="3" key="1">
    <citation type="journal article" date="2019" name="Int. J. Syst. Evol. Microbiol.">
        <title>The Global Catalogue of Microorganisms (GCM) 10K type strain sequencing project: providing services to taxonomists for standard genome sequencing and annotation.</title>
        <authorList>
            <consortium name="The Broad Institute Genomics Platform"/>
            <consortium name="The Broad Institute Genome Sequencing Center for Infectious Disease"/>
            <person name="Wu L."/>
            <person name="Ma J."/>
        </authorList>
    </citation>
    <scope>NUCLEOTIDE SEQUENCE [LARGE SCALE GENOMIC DNA]</scope>
    <source>
        <strain evidence="3">JCM 15442</strain>
    </source>
</reference>
<proteinExistence type="predicted"/>
<keyword evidence="3" id="KW-1185">Reference proteome</keyword>
<sequence>MNANQKYKSPHLAALAGSAAGGKPADALRALLGVGDLPHAECVPPVLDLAERAMGGQFGLSARLNRGAGELNRLVALAHRAKPNGLDRATLLAAHQTVGLVTGHLLSLAELVALTQGAGRPILDLYMVRYRLLSGSGPLDGRATPHVWQRLDRADQASRLVEWPTPVSVRHQDIATRDRQVDALPNINLRLGRQGGDGSRRPPAPSTTAQQVFR</sequence>
<accession>A0ABQ2G3G5</accession>
<evidence type="ECO:0000313" key="2">
    <source>
        <dbReference type="EMBL" id="GGL72944.1"/>
    </source>
</evidence>
<dbReference type="RefSeq" id="WP_188969353.1">
    <property type="nucleotide sequence ID" value="NZ_BMOL01000002.1"/>
</dbReference>
<organism evidence="2 3">
    <name type="scientific">Deinococcus aerolatus</name>
    <dbReference type="NCBI Taxonomy" id="522487"/>
    <lineage>
        <taxon>Bacteria</taxon>
        <taxon>Thermotogati</taxon>
        <taxon>Deinococcota</taxon>
        <taxon>Deinococci</taxon>
        <taxon>Deinococcales</taxon>
        <taxon>Deinococcaceae</taxon>
        <taxon>Deinococcus</taxon>
    </lineage>
</organism>
<protein>
    <submittedName>
        <fullName evidence="2">Uncharacterized protein</fullName>
    </submittedName>
</protein>
<gene>
    <name evidence="2" type="ORF">GCM10010840_08730</name>
</gene>
<dbReference type="Proteomes" id="UP000639973">
    <property type="component" value="Unassembled WGS sequence"/>
</dbReference>
<comment type="caution">
    <text evidence="2">The sequence shown here is derived from an EMBL/GenBank/DDBJ whole genome shotgun (WGS) entry which is preliminary data.</text>
</comment>
<feature type="region of interest" description="Disordered" evidence="1">
    <location>
        <begin position="190"/>
        <end position="214"/>
    </location>
</feature>
<dbReference type="EMBL" id="BMOL01000002">
    <property type="protein sequence ID" value="GGL72944.1"/>
    <property type="molecule type" value="Genomic_DNA"/>
</dbReference>